<organism evidence="3 4">
    <name type="scientific">Umezawaea tangerina</name>
    <dbReference type="NCBI Taxonomy" id="84725"/>
    <lineage>
        <taxon>Bacteria</taxon>
        <taxon>Bacillati</taxon>
        <taxon>Actinomycetota</taxon>
        <taxon>Actinomycetes</taxon>
        <taxon>Pseudonocardiales</taxon>
        <taxon>Pseudonocardiaceae</taxon>
        <taxon>Umezawaea</taxon>
    </lineage>
</organism>
<evidence type="ECO:0000313" key="4">
    <source>
        <dbReference type="Proteomes" id="UP000239494"/>
    </source>
</evidence>
<protein>
    <submittedName>
        <fullName evidence="3">Uncharacterized protein DUF397</fullName>
    </submittedName>
</protein>
<dbReference type="EMBL" id="PVTF01000003">
    <property type="protein sequence ID" value="PRY43311.1"/>
    <property type="molecule type" value="Genomic_DNA"/>
</dbReference>
<evidence type="ECO:0000313" key="3">
    <source>
        <dbReference type="EMBL" id="PRY43311.1"/>
    </source>
</evidence>
<reference evidence="3 4" key="1">
    <citation type="submission" date="2018-03" db="EMBL/GenBank/DDBJ databases">
        <title>Genomic Encyclopedia of Archaeal and Bacterial Type Strains, Phase II (KMG-II): from individual species to whole genera.</title>
        <authorList>
            <person name="Goeker M."/>
        </authorList>
    </citation>
    <scope>NUCLEOTIDE SEQUENCE [LARGE SCALE GENOMIC DNA]</scope>
    <source>
        <strain evidence="3 4">DSM 44720</strain>
    </source>
</reference>
<evidence type="ECO:0000259" key="2">
    <source>
        <dbReference type="Pfam" id="PF04149"/>
    </source>
</evidence>
<comment type="caution">
    <text evidence="3">The sequence shown here is derived from an EMBL/GenBank/DDBJ whole genome shotgun (WGS) entry which is preliminary data.</text>
</comment>
<dbReference type="AlphaFoldDB" id="A0A2T0TCD0"/>
<dbReference type="InterPro" id="IPR007278">
    <property type="entry name" value="DUF397"/>
</dbReference>
<feature type="domain" description="DUF397" evidence="2">
    <location>
        <begin position="7"/>
        <end position="60"/>
    </location>
</feature>
<proteinExistence type="predicted"/>
<sequence length="66" mass="7074">MIDREGARWRKSSRSGGASGSCVEVAWNGQGRAFRDSKNPASGELTFDDDTARRFLAAVKAGQLNG</sequence>
<keyword evidence="4" id="KW-1185">Reference proteome</keyword>
<dbReference type="Proteomes" id="UP000239494">
    <property type="component" value="Unassembled WGS sequence"/>
</dbReference>
<feature type="region of interest" description="Disordered" evidence="1">
    <location>
        <begin position="1"/>
        <end position="20"/>
    </location>
</feature>
<dbReference type="RefSeq" id="WP_106186914.1">
    <property type="nucleotide sequence ID" value="NZ_PVTF01000003.1"/>
</dbReference>
<name>A0A2T0TCD0_9PSEU</name>
<evidence type="ECO:0000256" key="1">
    <source>
        <dbReference type="SAM" id="MobiDB-lite"/>
    </source>
</evidence>
<dbReference type="OrthoDB" id="4556373at2"/>
<gene>
    <name evidence="3" type="ORF">CLV43_10351</name>
</gene>
<dbReference type="Pfam" id="PF04149">
    <property type="entry name" value="DUF397"/>
    <property type="match status" value="1"/>
</dbReference>
<accession>A0A2T0TCD0</accession>